<organism evidence="4 5">
    <name type="scientific">Thermococcus litoralis (strain ATCC 51850 / DSM 5473 / JCM 8560 / NS-C)</name>
    <dbReference type="NCBI Taxonomy" id="523849"/>
    <lineage>
        <taxon>Archaea</taxon>
        <taxon>Methanobacteriati</taxon>
        <taxon>Methanobacteriota</taxon>
        <taxon>Thermococci</taxon>
        <taxon>Thermococcales</taxon>
        <taxon>Thermococcaceae</taxon>
        <taxon>Thermococcus</taxon>
    </lineage>
</organism>
<dbReference type="Pfam" id="PF07992">
    <property type="entry name" value="Pyr_redox_2"/>
    <property type="match status" value="1"/>
</dbReference>
<dbReference type="Pfam" id="PF17806">
    <property type="entry name" value="SO_alpha_A3"/>
    <property type="match status" value="1"/>
</dbReference>
<dbReference type="STRING" id="523849.OCC_00357"/>
<dbReference type="Pfam" id="PF13510">
    <property type="entry name" value="Fer2_4"/>
    <property type="match status" value="1"/>
</dbReference>
<sequence>MRPLDLYEKDASKKVTIYFEGKALEAYEGEKLPVALLANGIYWITTSLQGRKRGAFTFGPLPVIVNGVKNINGRKTLVKDGMRIERQNYGEFQETVEIDESKGVLREVVDVAIIGGGIAGIGATLELQEYLTVALIEERGWLGGLMSLKSTQQEGFEEEPKKVIKELTSQFNDNVNVFKGTIALGVFDEGEYFLVPVVKKDQLIEIMAKRVVLATGAVENILLFENNEFPGVFRLDFALEVINKWGVAPGKRVAVVGRKPERITPELEKCNIEYIVVPNPKRVEGEEKVERLIDTNGNVYEVDAVIVSDYRLPDINPITQAGGKLKFKWGYYVPVLDEQNRIRDGIYVAGSANGIKPHYANYLEGKLVGAYILREFGYEATPAVYREKLEEYEPEPMPMQRIEFKDMNLEDVQICGCDVNLKKVDDVVKKGITDLQIVKRLTHLAMGFCQGRFCLFNGALLVSQRTGIDMAKIDLPVARPPLKNVRVKALAKGE</sequence>
<evidence type="ECO:0000256" key="1">
    <source>
        <dbReference type="ARBA" id="ARBA00023002"/>
    </source>
</evidence>
<dbReference type="InterPro" id="IPR036188">
    <property type="entry name" value="FAD/NAD-bd_sf"/>
</dbReference>
<dbReference type="SUPFAM" id="SSF51905">
    <property type="entry name" value="FAD/NAD(P)-binding domain"/>
    <property type="match status" value="1"/>
</dbReference>
<dbReference type="InterPro" id="IPR042204">
    <property type="entry name" value="2Fe-2S-bd_N"/>
</dbReference>
<dbReference type="PANTHER" id="PTHR42949">
    <property type="entry name" value="ANAEROBIC GLYCEROL-3-PHOSPHATE DEHYDROGENASE SUBUNIT B"/>
    <property type="match status" value="1"/>
</dbReference>
<keyword evidence="5" id="KW-1185">Reference proteome</keyword>
<protein>
    <submittedName>
        <fullName evidence="4">D-nopaline dehydrogenase</fullName>
    </submittedName>
</protein>
<name>H3ZMH2_THELN</name>
<dbReference type="AlphaFoldDB" id="H3ZMH2"/>
<evidence type="ECO:0000259" key="2">
    <source>
        <dbReference type="Pfam" id="PF07992"/>
    </source>
</evidence>
<evidence type="ECO:0000313" key="5">
    <source>
        <dbReference type="Proteomes" id="UP000015502"/>
    </source>
</evidence>
<accession>H3ZMH2</accession>
<proteinExistence type="predicted"/>
<reference evidence="4 5" key="1">
    <citation type="journal article" date="2012" name="J. Bacteriol.">
        <title>Genome sequence of the model hyperthermophilic archaeon Thermococcus litoralis NS-C.</title>
        <authorList>
            <person name="Gardner A.F."/>
            <person name="Kumar S."/>
            <person name="Perler F.B."/>
        </authorList>
    </citation>
    <scope>NUCLEOTIDE SEQUENCE [LARGE SCALE GENOMIC DNA]</scope>
    <source>
        <strain evidence="5">ATCC 51850 / DSM 5473 / JCM 8560 / NS-C</strain>
    </source>
</reference>
<dbReference type="GO" id="GO:0016491">
    <property type="term" value="F:oxidoreductase activity"/>
    <property type="evidence" value="ECO:0007669"/>
    <property type="project" value="UniProtKB-KW"/>
</dbReference>
<keyword evidence="1" id="KW-0560">Oxidoreductase</keyword>
<evidence type="ECO:0000259" key="3">
    <source>
        <dbReference type="Pfam" id="PF17806"/>
    </source>
</evidence>
<feature type="domain" description="SoxA A3" evidence="3">
    <location>
        <begin position="418"/>
        <end position="492"/>
    </location>
</feature>
<feature type="domain" description="FAD/NAD(P)-binding" evidence="2">
    <location>
        <begin position="110"/>
        <end position="257"/>
    </location>
</feature>
<dbReference type="PANTHER" id="PTHR42949:SF3">
    <property type="entry name" value="ANAEROBIC GLYCEROL-3-PHOSPHATE DEHYDROGENASE SUBUNIT B"/>
    <property type="match status" value="1"/>
</dbReference>
<dbReference type="EMBL" id="CP006670">
    <property type="protein sequence ID" value="EHR78853.1"/>
    <property type="molecule type" value="Genomic_DNA"/>
</dbReference>
<dbReference type="GeneID" id="16548584"/>
<gene>
    <name evidence="4" type="ORF">OCC_00357</name>
</gene>
<dbReference type="HOGENOM" id="CLU_557384_0_0_2"/>
<dbReference type="OrthoDB" id="85124at2157"/>
<dbReference type="KEGG" id="tlt:OCC_00357"/>
<dbReference type="Gene3D" id="3.50.50.60">
    <property type="entry name" value="FAD/NAD(P)-binding domain"/>
    <property type="match status" value="2"/>
</dbReference>
<dbReference type="Gene3D" id="3.10.20.440">
    <property type="entry name" value="2Fe-2S iron-sulphur cluster binding domain, sarcosine oxidase, alpha subunit, N-terminal domain"/>
    <property type="match status" value="1"/>
</dbReference>
<evidence type="ECO:0000313" key="4">
    <source>
        <dbReference type="EMBL" id="EHR78853.1"/>
    </source>
</evidence>
<dbReference type="Proteomes" id="UP000015502">
    <property type="component" value="Chromosome"/>
</dbReference>
<dbReference type="InterPro" id="IPR041117">
    <property type="entry name" value="SoxA_A3"/>
</dbReference>
<dbReference type="InterPro" id="IPR051691">
    <property type="entry name" value="Metab_Enz_Cyan_OpOx_G3PDH"/>
</dbReference>
<dbReference type="RefSeq" id="WP_004067928.1">
    <property type="nucleotide sequence ID" value="NC_022084.1"/>
</dbReference>
<dbReference type="InterPro" id="IPR023753">
    <property type="entry name" value="FAD/NAD-binding_dom"/>
</dbReference>
<dbReference type="PaxDb" id="523849-OCC_00357"/>